<name>A0A6C0J5A1_9ZZZZ</name>
<organism evidence="1">
    <name type="scientific">viral metagenome</name>
    <dbReference type="NCBI Taxonomy" id="1070528"/>
    <lineage>
        <taxon>unclassified sequences</taxon>
        <taxon>metagenomes</taxon>
        <taxon>organismal metagenomes</taxon>
    </lineage>
</organism>
<proteinExistence type="predicted"/>
<evidence type="ECO:0000313" key="1">
    <source>
        <dbReference type="EMBL" id="QHU00812.1"/>
    </source>
</evidence>
<sequence length="105" mass="12346">MTNTSEQQLRNYFLNSLKHMNRLDGLSSTNELNDSIEILLSPEFNRKQPGDNFKEILKPIKDSLGVPHNETIFVRFLDIRGIPNFTQTIIFTTHREMGYYWNPFP</sequence>
<accession>A0A6C0J5A1</accession>
<dbReference type="AlphaFoldDB" id="A0A6C0J5A1"/>
<reference evidence="1" key="1">
    <citation type="journal article" date="2020" name="Nature">
        <title>Giant virus diversity and host interactions through global metagenomics.</title>
        <authorList>
            <person name="Schulz F."/>
            <person name="Roux S."/>
            <person name="Paez-Espino D."/>
            <person name="Jungbluth S."/>
            <person name="Walsh D.A."/>
            <person name="Denef V.J."/>
            <person name="McMahon K.D."/>
            <person name="Konstantinidis K.T."/>
            <person name="Eloe-Fadrosh E.A."/>
            <person name="Kyrpides N.C."/>
            <person name="Woyke T."/>
        </authorList>
    </citation>
    <scope>NUCLEOTIDE SEQUENCE</scope>
    <source>
        <strain evidence="1">GVMAG-M-3300025860-20</strain>
    </source>
</reference>
<dbReference type="EMBL" id="MN740329">
    <property type="protein sequence ID" value="QHU00812.1"/>
    <property type="molecule type" value="Genomic_DNA"/>
</dbReference>
<protein>
    <submittedName>
        <fullName evidence="1">Uncharacterized protein</fullName>
    </submittedName>
</protein>